<protein>
    <submittedName>
        <fullName evidence="2">Amylo-alpha-1,6-glucosidase</fullName>
    </submittedName>
</protein>
<dbReference type="EMBL" id="BMMP01000021">
    <property type="protein sequence ID" value="GGO56620.1"/>
    <property type="molecule type" value="Genomic_DNA"/>
</dbReference>
<keyword evidence="3" id="KW-1185">Reference proteome</keyword>
<feature type="domain" description="Putative glycogen debranching enzyme N-terminal" evidence="1">
    <location>
        <begin position="2"/>
        <end position="158"/>
    </location>
</feature>
<dbReference type="RefSeq" id="WP_229712177.1">
    <property type="nucleotide sequence ID" value="NZ_BMMP01000021.1"/>
</dbReference>
<dbReference type="Proteomes" id="UP000631535">
    <property type="component" value="Unassembled WGS sequence"/>
</dbReference>
<evidence type="ECO:0000313" key="2">
    <source>
        <dbReference type="EMBL" id="GGO56620.1"/>
    </source>
</evidence>
<organism evidence="2 3">
    <name type="scientific">Streptomyces daqingensis</name>
    <dbReference type="NCBI Taxonomy" id="1472640"/>
    <lineage>
        <taxon>Bacteria</taxon>
        <taxon>Bacillati</taxon>
        <taxon>Actinomycetota</taxon>
        <taxon>Actinomycetes</taxon>
        <taxon>Kitasatosporales</taxon>
        <taxon>Streptomycetaceae</taxon>
        <taxon>Streptomyces</taxon>
    </lineage>
</organism>
<comment type="caution">
    <text evidence="2">The sequence shown here is derived from an EMBL/GenBank/DDBJ whole genome shotgun (WGS) entry which is preliminary data.</text>
</comment>
<accession>A0ABQ2MS57</accession>
<dbReference type="Pfam" id="PF14742">
    <property type="entry name" value="GDE_N_bis"/>
    <property type="match status" value="1"/>
</dbReference>
<gene>
    <name evidence="2" type="ORF">GCM10012287_50610</name>
</gene>
<proteinExistence type="predicted"/>
<dbReference type="SUPFAM" id="SSF48208">
    <property type="entry name" value="Six-hairpin glycosidases"/>
    <property type="match status" value="1"/>
</dbReference>
<dbReference type="Gene3D" id="1.50.10.10">
    <property type="match status" value="1"/>
</dbReference>
<evidence type="ECO:0000259" key="1">
    <source>
        <dbReference type="Pfam" id="PF14742"/>
    </source>
</evidence>
<name>A0ABQ2MS57_9ACTN</name>
<dbReference type="InterPro" id="IPR012341">
    <property type="entry name" value="6hp_glycosidase-like_sf"/>
</dbReference>
<evidence type="ECO:0000313" key="3">
    <source>
        <dbReference type="Proteomes" id="UP000631535"/>
    </source>
</evidence>
<dbReference type="InterPro" id="IPR008928">
    <property type="entry name" value="6-hairpin_glycosidase_sf"/>
</dbReference>
<reference evidence="3" key="1">
    <citation type="journal article" date="2019" name="Int. J. Syst. Evol. Microbiol.">
        <title>The Global Catalogue of Microorganisms (GCM) 10K type strain sequencing project: providing services to taxonomists for standard genome sequencing and annotation.</title>
        <authorList>
            <consortium name="The Broad Institute Genomics Platform"/>
            <consortium name="The Broad Institute Genome Sequencing Center for Infectious Disease"/>
            <person name="Wu L."/>
            <person name="Ma J."/>
        </authorList>
    </citation>
    <scope>NUCLEOTIDE SEQUENCE [LARGE SCALE GENOMIC DNA]</scope>
    <source>
        <strain evidence="3">CGMCC 4.7178</strain>
    </source>
</reference>
<sequence length="630" mass="66493">MEGVYYAGRRVLARSRLLIAGMEPLPLQGRMVSAWRARFVSTARTTPADGPDPAIMVERLRSADGTEQITLRNAGGVSARVPLELRLGTDLAEIAQVAVGCAGQELPGTVHGAGLSWTSRDFRARVAADPQPESCWAQLGVLRWDWELPPGESRTVTLSADLTRTASSNSRARKNVRPPNVISRAARPPRLWHGARARGDDPRVGALFRVCLDDANALLMADPAASSDLHLVAGVPWRGAFAPVESLQAARMLLPLGTRLAAGTLRTLARGQITGSGRESGRLPGSMRLAGPYAPPSCTGIEATLLFPALLAEACRWGLPASDAEELLPAAQRALQWMLRAVDQRPYLPDPVPDGPYRCEVQAGAHRAALLGAELLDAHGCDGGGELKEWASALRGRFLKDFWSDDDSGGRPVALRTRKGGPVAYLGCAAVELLDTGLPRVGEPAESLLTAEQTEQLARLLAGPSLNSGWGLRSLDCRDARYNPFGHRSGAVRLQESVTAVTGLARSGHAREAGALLRGIVDAAGRFGLRLPEMYAAEQRSRGGLPVPHPAACRPAAVAAAGGIQLLLALAGLHPNVPEGTLTLRPLATAPLGAVEFGGLRVAGEPLSVRVSDAGQGEVSEMPGSLRLAD</sequence>
<dbReference type="InterPro" id="IPR032856">
    <property type="entry name" value="GDE_N_bis"/>
</dbReference>